<evidence type="ECO:0000313" key="3">
    <source>
        <dbReference type="Proteomes" id="UP000265515"/>
    </source>
</evidence>
<dbReference type="Gramene" id="GBG93521">
    <property type="protein sequence ID" value="GBG93521"/>
    <property type="gene ID" value="CBR_g72885"/>
</dbReference>
<name>A0A388MG35_CHABU</name>
<dbReference type="EMBL" id="BFEA01002121">
    <property type="protein sequence ID" value="GBG93521.1"/>
    <property type="molecule type" value="Genomic_DNA"/>
</dbReference>
<reference evidence="2 3" key="1">
    <citation type="journal article" date="2018" name="Cell">
        <title>The Chara Genome: Secondary Complexity and Implications for Plant Terrestrialization.</title>
        <authorList>
            <person name="Nishiyama T."/>
            <person name="Sakayama H."/>
            <person name="Vries J.D."/>
            <person name="Buschmann H."/>
            <person name="Saint-Marcoux D."/>
            <person name="Ullrich K.K."/>
            <person name="Haas F.B."/>
            <person name="Vanderstraeten L."/>
            <person name="Becker D."/>
            <person name="Lang D."/>
            <person name="Vosolsobe S."/>
            <person name="Rombauts S."/>
            <person name="Wilhelmsson P.K.I."/>
            <person name="Janitza P."/>
            <person name="Kern R."/>
            <person name="Heyl A."/>
            <person name="Rumpler F."/>
            <person name="Villalobos L.I.A.C."/>
            <person name="Clay J.M."/>
            <person name="Skokan R."/>
            <person name="Toyoda A."/>
            <person name="Suzuki Y."/>
            <person name="Kagoshima H."/>
            <person name="Schijlen E."/>
            <person name="Tajeshwar N."/>
            <person name="Catarino B."/>
            <person name="Hetherington A.J."/>
            <person name="Saltykova A."/>
            <person name="Bonnot C."/>
            <person name="Breuninger H."/>
            <person name="Symeonidi A."/>
            <person name="Radhakrishnan G.V."/>
            <person name="Van Nieuwerburgh F."/>
            <person name="Deforce D."/>
            <person name="Chang C."/>
            <person name="Karol K.G."/>
            <person name="Hedrich R."/>
            <person name="Ulvskov P."/>
            <person name="Glockner G."/>
            <person name="Delwiche C.F."/>
            <person name="Petrasek J."/>
            <person name="Van de Peer Y."/>
            <person name="Friml J."/>
            <person name="Beilby M."/>
            <person name="Dolan L."/>
            <person name="Kohara Y."/>
            <person name="Sugano S."/>
            <person name="Fujiyama A."/>
            <person name="Delaux P.-M."/>
            <person name="Quint M."/>
            <person name="TheiBen G."/>
            <person name="Hagemann M."/>
            <person name="Harholt J."/>
            <person name="Dunand C."/>
            <person name="Zachgo S."/>
            <person name="Langdale J."/>
            <person name="Maumus F."/>
            <person name="Straeten D.V.D."/>
            <person name="Gould S.B."/>
            <person name="Rensing S.A."/>
        </authorList>
    </citation>
    <scope>NUCLEOTIDE SEQUENCE [LARGE SCALE GENOMIC DNA]</scope>
    <source>
        <strain evidence="2 3">S276</strain>
    </source>
</reference>
<protein>
    <submittedName>
        <fullName evidence="2">Uncharacterized protein</fullName>
    </submittedName>
</protein>
<accession>A0A388MG35</accession>
<feature type="compositionally biased region" description="Basic and acidic residues" evidence="1">
    <location>
        <begin position="195"/>
        <end position="210"/>
    </location>
</feature>
<dbReference type="AlphaFoldDB" id="A0A388MG35"/>
<dbReference type="CDD" id="cd21793">
    <property type="entry name" value="Rad21_Rec8_M_AtSYN1-like"/>
    <property type="match status" value="1"/>
</dbReference>
<feature type="compositionally biased region" description="Basic residues" evidence="1">
    <location>
        <begin position="82"/>
        <end position="91"/>
    </location>
</feature>
<evidence type="ECO:0000256" key="1">
    <source>
        <dbReference type="SAM" id="MobiDB-lite"/>
    </source>
</evidence>
<feature type="non-terminal residue" evidence="2">
    <location>
        <position position="1"/>
    </location>
</feature>
<proteinExistence type="predicted"/>
<organism evidence="2 3">
    <name type="scientific">Chara braunii</name>
    <name type="common">Braun's stonewort</name>
    <dbReference type="NCBI Taxonomy" id="69332"/>
    <lineage>
        <taxon>Eukaryota</taxon>
        <taxon>Viridiplantae</taxon>
        <taxon>Streptophyta</taxon>
        <taxon>Charophyceae</taxon>
        <taxon>Charales</taxon>
        <taxon>Characeae</taxon>
        <taxon>Chara</taxon>
    </lineage>
</organism>
<evidence type="ECO:0000313" key="2">
    <source>
        <dbReference type="EMBL" id="GBG93521.1"/>
    </source>
</evidence>
<dbReference type="Proteomes" id="UP000265515">
    <property type="component" value="Unassembled WGS sequence"/>
</dbReference>
<feature type="region of interest" description="Disordered" evidence="1">
    <location>
        <begin position="1"/>
        <end position="92"/>
    </location>
</feature>
<gene>
    <name evidence="2" type="ORF">CBR_g72885</name>
</gene>
<comment type="caution">
    <text evidence="2">The sequence shown here is derived from an EMBL/GenBank/DDBJ whole genome shotgun (WGS) entry which is preliminary data.</text>
</comment>
<sequence length="270" mass="29990">NLMPDAESPLQARSTEVNGGVGRDGAMPEGCSAEKSVNTPEGASEKTPVNVPNASPQGEHCDVAPPNENLAENRKPQQVQRAQHKRGRRSKAPIIDDRTVISQEEFQGWMRNTSDILRARQGQADTIRANAHAQRLKTCFSLPSSSDVVSYDPYEGKFVPKVCAQKMAVLTRHLELEPSDPAGSATRTRKQPRVNHSEENKDGKENRDREEDGAEQPQQRPSSLHADVEMEQPPEIGNQYSPEKVLGLTYRALITNRVQKSYLPLQNDHE</sequence>
<keyword evidence="3" id="KW-1185">Reference proteome</keyword>
<feature type="region of interest" description="Disordered" evidence="1">
    <location>
        <begin position="174"/>
        <end position="243"/>
    </location>
</feature>